<evidence type="ECO:0000256" key="8">
    <source>
        <dbReference type="ARBA" id="ARBA00031344"/>
    </source>
</evidence>
<keyword evidence="5" id="KW-0653">Protein transport</keyword>
<evidence type="ECO:0000313" key="11">
    <source>
        <dbReference type="EMBL" id="KAF0899967.1"/>
    </source>
</evidence>
<accession>A0A6G1CIW4</accession>
<dbReference type="Pfam" id="PF06148">
    <property type="entry name" value="COG2_N"/>
    <property type="match status" value="1"/>
</dbReference>
<sequence length="109" mass="11457">MVPSLSSWTRPRQSSTTCGGGTSTETLDAGEPRRRATPTLPPRRAPHLRAELVGLINRDHADFVGLSERLKGVDAAAARAPLVELRDKVAGFRGSGSRAPSRTRAAGGG</sequence>
<evidence type="ECO:0000256" key="6">
    <source>
        <dbReference type="ARBA" id="ARBA00023034"/>
    </source>
</evidence>
<comment type="subcellular location">
    <subcellularLocation>
        <location evidence="1">Golgi apparatus membrane</location>
        <topology evidence="1">Peripheral membrane protein</topology>
    </subcellularLocation>
</comment>
<feature type="region of interest" description="Disordered" evidence="9">
    <location>
        <begin position="1"/>
        <end position="45"/>
    </location>
</feature>
<comment type="similarity">
    <text evidence="2">Belongs to the COG2 family.</text>
</comment>
<dbReference type="AlphaFoldDB" id="A0A6G1CIW4"/>
<name>A0A6G1CIW4_9ORYZ</name>
<feature type="domain" description="Conserved oligomeric Golgi complex subunit 2 N-terminal" evidence="10">
    <location>
        <begin position="47"/>
        <end position="77"/>
    </location>
</feature>
<keyword evidence="6" id="KW-0333">Golgi apparatus</keyword>
<proteinExistence type="inferred from homology"/>
<evidence type="ECO:0000256" key="9">
    <source>
        <dbReference type="SAM" id="MobiDB-lite"/>
    </source>
</evidence>
<keyword evidence="12" id="KW-1185">Reference proteome</keyword>
<evidence type="ECO:0000313" key="12">
    <source>
        <dbReference type="Proteomes" id="UP000479710"/>
    </source>
</evidence>
<dbReference type="OrthoDB" id="332281at2759"/>
<dbReference type="PANTHER" id="PTHR12961:SF0">
    <property type="entry name" value="CONSERVED OLIGOMERIC GOLGI COMPLEX SUBUNIT 2"/>
    <property type="match status" value="1"/>
</dbReference>
<keyword evidence="4" id="KW-0813">Transport</keyword>
<dbReference type="GO" id="GO:0006891">
    <property type="term" value="P:intra-Golgi vesicle-mediated transport"/>
    <property type="evidence" value="ECO:0007669"/>
    <property type="project" value="TreeGrafter"/>
</dbReference>
<protein>
    <recommendedName>
        <fullName evidence="3">Conserved oligomeric Golgi complex subunit 2</fullName>
    </recommendedName>
    <alternativeName>
        <fullName evidence="8">Component of oligomeric Golgi complex 2</fullName>
    </alternativeName>
</protein>
<dbReference type="EMBL" id="SPHZ02000009">
    <property type="protein sequence ID" value="KAF0899967.1"/>
    <property type="molecule type" value="Genomic_DNA"/>
</dbReference>
<dbReference type="GO" id="GO:0017119">
    <property type="term" value="C:Golgi transport complex"/>
    <property type="evidence" value="ECO:0007669"/>
    <property type="project" value="TreeGrafter"/>
</dbReference>
<keyword evidence="7" id="KW-0472">Membrane</keyword>
<dbReference type="GO" id="GO:0015031">
    <property type="term" value="P:protein transport"/>
    <property type="evidence" value="ECO:0007669"/>
    <property type="project" value="UniProtKB-KW"/>
</dbReference>
<evidence type="ECO:0000256" key="4">
    <source>
        <dbReference type="ARBA" id="ARBA00022448"/>
    </source>
</evidence>
<evidence type="ECO:0000256" key="2">
    <source>
        <dbReference type="ARBA" id="ARBA00007603"/>
    </source>
</evidence>
<dbReference type="Proteomes" id="UP000479710">
    <property type="component" value="Unassembled WGS sequence"/>
</dbReference>
<evidence type="ECO:0000256" key="3">
    <source>
        <dbReference type="ARBA" id="ARBA00020977"/>
    </source>
</evidence>
<evidence type="ECO:0000256" key="5">
    <source>
        <dbReference type="ARBA" id="ARBA00022927"/>
    </source>
</evidence>
<comment type="caution">
    <text evidence="11">The sequence shown here is derived from an EMBL/GenBank/DDBJ whole genome shotgun (WGS) entry which is preliminary data.</text>
</comment>
<dbReference type="PANTHER" id="PTHR12961">
    <property type="entry name" value="CONSERVED OLIGOMERIC GOLGI COMPLEX COMPONENT 2"/>
    <property type="match status" value="1"/>
</dbReference>
<dbReference type="InterPro" id="IPR024602">
    <property type="entry name" value="COG_su2_N"/>
</dbReference>
<dbReference type="GO" id="GO:0000139">
    <property type="term" value="C:Golgi membrane"/>
    <property type="evidence" value="ECO:0007669"/>
    <property type="project" value="UniProtKB-SubCell"/>
</dbReference>
<gene>
    <name evidence="11" type="ORF">E2562_025910</name>
</gene>
<feature type="compositionally biased region" description="Polar residues" evidence="9">
    <location>
        <begin position="1"/>
        <end position="13"/>
    </location>
</feature>
<evidence type="ECO:0000256" key="7">
    <source>
        <dbReference type="ARBA" id="ARBA00023136"/>
    </source>
</evidence>
<organism evidence="11 12">
    <name type="scientific">Oryza meyeriana var. granulata</name>
    <dbReference type="NCBI Taxonomy" id="110450"/>
    <lineage>
        <taxon>Eukaryota</taxon>
        <taxon>Viridiplantae</taxon>
        <taxon>Streptophyta</taxon>
        <taxon>Embryophyta</taxon>
        <taxon>Tracheophyta</taxon>
        <taxon>Spermatophyta</taxon>
        <taxon>Magnoliopsida</taxon>
        <taxon>Liliopsida</taxon>
        <taxon>Poales</taxon>
        <taxon>Poaceae</taxon>
        <taxon>BOP clade</taxon>
        <taxon>Oryzoideae</taxon>
        <taxon>Oryzeae</taxon>
        <taxon>Oryzinae</taxon>
        <taxon>Oryza</taxon>
        <taxon>Oryza meyeriana</taxon>
    </lineage>
</organism>
<evidence type="ECO:0000259" key="10">
    <source>
        <dbReference type="Pfam" id="PF06148"/>
    </source>
</evidence>
<dbReference type="GO" id="GO:0007030">
    <property type="term" value="P:Golgi organization"/>
    <property type="evidence" value="ECO:0007669"/>
    <property type="project" value="InterPro"/>
</dbReference>
<evidence type="ECO:0000256" key="1">
    <source>
        <dbReference type="ARBA" id="ARBA00004395"/>
    </source>
</evidence>
<reference evidence="11 12" key="1">
    <citation type="submission" date="2019-11" db="EMBL/GenBank/DDBJ databases">
        <title>Whole genome sequence of Oryza granulata.</title>
        <authorList>
            <person name="Li W."/>
        </authorList>
    </citation>
    <scope>NUCLEOTIDE SEQUENCE [LARGE SCALE GENOMIC DNA]</scope>
    <source>
        <strain evidence="12">cv. Menghai</strain>
        <tissue evidence="11">Leaf</tissue>
    </source>
</reference>
<dbReference type="InterPro" id="IPR009316">
    <property type="entry name" value="COG2"/>
</dbReference>